<evidence type="ECO:0000256" key="3">
    <source>
        <dbReference type="ARBA" id="ARBA00022475"/>
    </source>
</evidence>
<dbReference type="AlphaFoldDB" id="A0A8J7AXC1"/>
<feature type="transmembrane region" description="Helical" evidence="7">
    <location>
        <begin position="39"/>
        <end position="62"/>
    </location>
</feature>
<evidence type="ECO:0000256" key="7">
    <source>
        <dbReference type="RuleBase" id="RU363032"/>
    </source>
</evidence>
<feature type="transmembrane region" description="Helical" evidence="7">
    <location>
        <begin position="264"/>
        <end position="286"/>
    </location>
</feature>
<dbReference type="SUPFAM" id="SSF161098">
    <property type="entry name" value="MetI-like"/>
    <property type="match status" value="1"/>
</dbReference>
<feature type="transmembrane region" description="Helical" evidence="7">
    <location>
        <begin position="167"/>
        <end position="188"/>
    </location>
</feature>
<dbReference type="PROSITE" id="PS50928">
    <property type="entry name" value="ABC_TM1"/>
    <property type="match status" value="1"/>
</dbReference>
<comment type="subcellular location">
    <subcellularLocation>
        <location evidence="1 7">Cell membrane</location>
        <topology evidence="1 7">Multi-pass membrane protein</topology>
    </subcellularLocation>
</comment>
<dbReference type="Proteomes" id="UP000636505">
    <property type="component" value="Unassembled WGS sequence"/>
</dbReference>
<dbReference type="GO" id="GO:0005886">
    <property type="term" value="C:plasma membrane"/>
    <property type="evidence" value="ECO:0007669"/>
    <property type="project" value="UniProtKB-SubCell"/>
</dbReference>
<evidence type="ECO:0000256" key="5">
    <source>
        <dbReference type="ARBA" id="ARBA00022989"/>
    </source>
</evidence>
<gene>
    <name evidence="9" type="ORF">IQ241_18100</name>
</gene>
<name>A0A8J7AXC1_9CYAN</name>
<evidence type="ECO:0000256" key="4">
    <source>
        <dbReference type="ARBA" id="ARBA00022692"/>
    </source>
</evidence>
<organism evidence="9 10">
    <name type="scientific">Vasconcelosia minhoensis LEGE 07310</name>
    <dbReference type="NCBI Taxonomy" id="915328"/>
    <lineage>
        <taxon>Bacteria</taxon>
        <taxon>Bacillati</taxon>
        <taxon>Cyanobacteriota</taxon>
        <taxon>Cyanophyceae</taxon>
        <taxon>Nodosilineales</taxon>
        <taxon>Cymatolegaceae</taxon>
        <taxon>Vasconcelosia</taxon>
        <taxon>Vasconcelosia minhoensis</taxon>
    </lineage>
</organism>
<keyword evidence="3" id="KW-1003">Cell membrane</keyword>
<protein>
    <submittedName>
        <fullName evidence="9">ABC transporter permease</fullName>
    </submittedName>
</protein>
<feature type="transmembrane region" description="Helical" evidence="7">
    <location>
        <begin position="232"/>
        <end position="252"/>
    </location>
</feature>
<comment type="similarity">
    <text evidence="7">Belongs to the binding-protein-dependent transport system permease family.</text>
</comment>
<feature type="domain" description="ABC transmembrane type-1" evidence="8">
    <location>
        <begin position="103"/>
        <end position="287"/>
    </location>
</feature>
<reference evidence="9" key="1">
    <citation type="submission" date="2020-10" db="EMBL/GenBank/DDBJ databases">
        <authorList>
            <person name="Castelo-Branco R."/>
            <person name="Eusebio N."/>
            <person name="Adriana R."/>
            <person name="Vieira A."/>
            <person name="Brugerolle De Fraissinette N."/>
            <person name="Rezende De Castro R."/>
            <person name="Schneider M.P."/>
            <person name="Vasconcelos V."/>
            <person name="Leao P.N."/>
        </authorList>
    </citation>
    <scope>NUCLEOTIDE SEQUENCE</scope>
    <source>
        <strain evidence="9">LEGE 07310</strain>
    </source>
</reference>
<evidence type="ECO:0000313" key="9">
    <source>
        <dbReference type="EMBL" id="MBE9079188.1"/>
    </source>
</evidence>
<dbReference type="EMBL" id="JADEXG010000049">
    <property type="protein sequence ID" value="MBE9079188.1"/>
    <property type="molecule type" value="Genomic_DNA"/>
</dbReference>
<keyword evidence="6 7" id="KW-0472">Membrane</keyword>
<dbReference type="PANTHER" id="PTHR30151:SF0">
    <property type="entry name" value="ABC TRANSPORTER PERMEASE PROTEIN MJ0413-RELATED"/>
    <property type="match status" value="1"/>
</dbReference>
<accession>A0A8J7AXC1</accession>
<feature type="transmembrane region" description="Helical" evidence="7">
    <location>
        <begin position="209"/>
        <end position="226"/>
    </location>
</feature>
<dbReference type="RefSeq" id="WP_193909886.1">
    <property type="nucleotide sequence ID" value="NZ_JADEXG010000049.1"/>
</dbReference>
<feature type="transmembrane region" description="Helical" evidence="7">
    <location>
        <begin position="110"/>
        <end position="130"/>
    </location>
</feature>
<evidence type="ECO:0000313" key="10">
    <source>
        <dbReference type="Proteomes" id="UP000636505"/>
    </source>
</evidence>
<evidence type="ECO:0000256" key="1">
    <source>
        <dbReference type="ARBA" id="ARBA00004651"/>
    </source>
</evidence>
<evidence type="ECO:0000256" key="2">
    <source>
        <dbReference type="ARBA" id="ARBA00022448"/>
    </source>
</evidence>
<dbReference type="GO" id="GO:0055085">
    <property type="term" value="P:transmembrane transport"/>
    <property type="evidence" value="ECO:0007669"/>
    <property type="project" value="InterPro"/>
</dbReference>
<dbReference type="InterPro" id="IPR000515">
    <property type="entry name" value="MetI-like"/>
</dbReference>
<keyword evidence="5 7" id="KW-1133">Transmembrane helix</keyword>
<dbReference type="Gene3D" id="1.10.3720.10">
    <property type="entry name" value="MetI-like"/>
    <property type="match status" value="1"/>
</dbReference>
<keyword evidence="10" id="KW-1185">Reference proteome</keyword>
<dbReference type="Pfam" id="PF00528">
    <property type="entry name" value="BPD_transp_1"/>
    <property type="match status" value="1"/>
</dbReference>
<dbReference type="PANTHER" id="PTHR30151">
    <property type="entry name" value="ALKANE SULFONATE ABC TRANSPORTER-RELATED, MEMBRANE SUBUNIT"/>
    <property type="match status" value="1"/>
</dbReference>
<proteinExistence type="inferred from homology"/>
<keyword evidence="2 7" id="KW-0813">Transport</keyword>
<evidence type="ECO:0000259" key="8">
    <source>
        <dbReference type="PROSITE" id="PS50928"/>
    </source>
</evidence>
<sequence>MQQTPVQESQSTAPLQSSSLSERKRKARIKSLKSLVQQVLWWVLSLSLFIGLWELLSALGLLNTLILPAPHQFIAEIANQEQFMSLKVGVERTGANFAALTAIVATLTRVLSGLVLGFIAALLVGCLAAYFKIFGNLTLPVITLLAPIAPIAWIPFAILAFGIGDGAAIFVVFVGIFFILTLATVNTIRNVDQLYINTARVLGASRRQVMFKIILPAIIPDLFVILRMNLFAAWMAVLAAEMVGVNTGLGAIIMVGRQMFNAKLMFLGMAMIGVVGYLLDAGFAQIQKRVLWWKTTAQI</sequence>
<feature type="transmembrane region" description="Helical" evidence="7">
    <location>
        <begin position="137"/>
        <end position="161"/>
    </location>
</feature>
<dbReference type="CDD" id="cd06261">
    <property type="entry name" value="TM_PBP2"/>
    <property type="match status" value="1"/>
</dbReference>
<evidence type="ECO:0000256" key="6">
    <source>
        <dbReference type="ARBA" id="ARBA00023136"/>
    </source>
</evidence>
<comment type="caution">
    <text evidence="9">The sequence shown here is derived from an EMBL/GenBank/DDBJ whole genome shotgun (WGS) entry which is preliminary data.</text>
</comment>
<keyword evidence="4 7" id="KW-0812">Transmembrane</keyword>
<dbReference type="InterPro" id="IPR035906">
    <property type="entry name" value="MetI-like_sf"/>
</dbReference>